<dbReference type="InterPro" id="IPR018497">
    <property type="entry name" value="Peptidase_M13_C"/>
</dbReference>
<dbReference type="PANTHER" id="PTHR11733:SF240">
    <property type="entry name" value="GH14155P-RELATED"/>
    <property type="match status" value="1"/>
</dbReference>
<name>A0A7E4WDI2_PANRE</name>
<sequence>MDQLADRFVILLGILNDIFYNPDYIPVFNYGALGAVVGHEVIHGYDTIGIDFDGNGKIHPWMSNKSRESFDEMAKCIIDEYGNFTLTDSNGTVWHVNGTNTSGEDVADNGGIRAAYNAFKSDPVNEQPFPRTKKLKDFTQDQLFFMAYSRVWCSPPLADKDFERSFEDEHPPEQLRLFGALRNFVPFREAFNCPAGSKYAPEKYCKVYAPS</sequence>
<dbReference type="SUPFAM" id="SSF55486">
    <property type="entry name" value="Metalloproteases ('zincins'), catalytic domain"/>
    <property type="match status" value="1"/>
</dbReference>
<dbReference type="GO" id="GO:0005886">
    <property type="term" value="C:plasma membrane"/>
    <property type="evidence" value="ECO:0007669"/>
    <property type="project" value="TreeGrafter"/>
</dbReference>
<dbReference type="GO" id="GO:0016485">
    <property type="term" value="P:protein processing"/>
    <property type="evidence" value="ECO:0007669"/>
    <property type="project" value="TreeGrafter"/>
</dbReference>
<dbReference type="WBParaSite" id="Pan_g9585.t1">
    <property type="protein sequence ID" value="Pan_g9585.t1"/>
    <property type="gene ID" value="Pan_g9585"/>
</dbReference>
<feature type="domain" description="Peptidase M13 C-terminal" evidence="1">
    <location>
        <begin position="8"/>
        <end position="207"/>
    </location>
</feature>
<reference evidence="2" key="1">
    <citation type="journal article" date="2013" name="Genetics">
        <title>The draft genome and transcriptome of Panagrellus redivivus are shaped by the harsh demands of a free-living lifestyle.</title>
        <authorList>
            <person name="Srinivasan J."/>
            <person name="Dillman A.R."/>
            <person name="Macchietto M.G."/>
            <person name="Heikkinen L."/>
            <person name="Lakso M."/>
            <person name="Fracchia K.M."/>
            <person name="Antoshechkin I."/>
            <person name="Mortazavi A."/>
            <person name="Wong G."/>
            <person name="Sternberg P.W."/>
        </authorList>
    </citation>
    <scope>NUCLEOTIDE SEQUENCE [LARGE SCALE GENOMIC DNA]</scope>
    <source>
        <strain evidence="2">MT8872</strain>
    </source>
</reference>
<protein>
    <submittedName>
        <fullName evidence="3">Peptidase_M13 domain-containing protein</fullName>
    </submittedName>
</protein>
<dbReference type="PANTHER" id="PTHR11733">
    <property type="entry name" value="ZINC METALLOPROTEASE FAMILY M13 NEPRILYSIN-RELATED"/>
    <property type="match status" value="1"/>
</dbReference>
<dbReference type="InterPro" id="IPR000718">
    <property type="entry name" value="Peptidase_M13"/>
</dbReference>
<dbReference type="Proteomes" id="UP000492821">
    <property type="component" value="Unassembled WGS sequence"/>
</dbReference>
<dbReference type="AlphaFoldDB" id="A0A7E4WDI2"/>
<evidence type="ECO:0000259" key="1">
    <source>
        <dbReference type="Pfam" id="PF01431"/>
    </source>
</evidence>
<dbReference type="Gene3D" id="3.40.390.10">
    <property type="entry name" value="Collagenase (Catalytic Domain)"/>
    <property type="match status" value="1"/>
</dbReference>
<dbReference type="GO" id="GO:0004222">
    <property type="term" value="F:metalloendopeptidase activity"/>
    <property type="evidence" value="ECO:0007669"/>
    <property type="project" value="InterPro"/>
</dbReference>
<reference evidence="3" key="2">
    <citation type="submission" date="2020-10" db="UniProtKB">
        <authorList>
            <consortium name="WormBaseParasite"/>
        </authorList>
    </citation>
    <scope>IDENTIFICATION</scope>
</reference>
<dbReference type="PRINTS" id="PR00786">
    <property type="entry name" value="NEPRILYSIN"/>
</dbReference>
<accession>A0A7E4WDI2</accession>
<evidence type="ECO:0000313" key="3">
    <source>
        <dbReference type="WBParaSite" id="Pan_g9585.t1"/>
    </source>
</evidence>
<proteinExistence type="predicted"/>
<organism evidence="2 3">
    <name type="scientific">Panagrellus redivivus</name>
    <name type="common">Microworm</name>
    <dbReference type="NCBI Taxonomy" id="6233"/>
    <lineage>
        <taxon>Eukaryota</taxon>
        <taxon>Metazoa</taxon>
        <taxon>Ecdysozoa</taxon>
        <taxon>Nematoda</taxon>
        <taxon>Chromadorea</taxon>
        <taxon>Rhabditida</taxon>
        <taxon>Tylenchina</taxon>
        <taxon>Panagrolaimomorpha</taxon>
        <taxon>Panagrolaimoidea</taxon>
        <taxon>Panagrolaimidae</taxon>
        <taxon>Panagrellus</taxon>
    </lineage>
</organism>
<keyword evidence="2" id="KW-1185">Reference proteome</keyword>
<dbReference type="InterPro" id="IPR024079">
    <property type="entry name" value="MetalloPept_cat_dom_sf"/>
</dbReference>
<dbReference type="PROSITE" id="PS51885">
    <property type="entry name" value="NEPRILYSIN"/>
    <property type="match status" value="1"/>
</dbReference>
<evidence type="ECO:0000313" key="2">
    <source>
        <dbReference type="Proteomes" id="UP000492821"/>
    </source>
</evidence>
<dbReference type="Pfam" id="PF01431">
    <property type="entry name" value="Peptidase_M13"/>
    <property type="match status" value="1"/>
</dbReference>